<dbReference type="SUPFAM" id="SSF52172">
    <property type="entry name" value="CheY-like"/>
    <property type="match status" value="1"/>
</dbReference>
<dbReference type="InterPro" id="IPR050706">
    <property type="entry name" value="Cyclic-di-GMP_PDE-like"/>
</dbReference>
<feature type="domain" description="EAL" evidence="4">
    <location>
        <begin position="8"/>
        <end position="262"/>
    </location>
</feature>
<accession>A0ABY7GPC3</accession>
<dbReference type="Pfam" id="PF00072">
    <property type="entry name" value="Response_reg"/>
    <property type="match status" value="1"/>
</dbReference>
<evidence type="ECO:0000313" key="5">
    <source>
        <dbReference type="EMBL" id="WAR46363.1"/>
    </source>
</evidence>
<organism evidence="5 6">
    <name type="scientific">Methylomonas rapida</name>
    <dbReference type="NCBI Taxonomy" id="2963939"/>
    <lineage>
        <taxon>Bacteria</taxon>
        <taxon>Pseudomonadati</taxon>
        <taxon>Pseudomonadota</taxon>
        <taxon>Gammaproteobacteria</taxon>
        <taxon>Methylococcales</taxon>
        <taxon>Methylococcaceae</taxon>
        <taxon>Methylomonas</taxon>
    </lineage>
</organism>
<protein>
    <submittedName>
        <fullName evidence="5">EAL domain-containing protein</fullName>
    </submittedName>
</protein>
<dbReference type="SMART" id="SM00448">
    <property type="entry name" value="REC"/>
    <property type="match status" value="1"/>
</dbReference>
<dbReference type="Proteomes" id="UP001162780">
    <property type="component" value="Chromosome"/>
</dbReference>
<dbReference type="CDD" id="cd01948">
    <property type="entry name" value="EAL"/>
    <property type="match status" value="1"/>
</dbReference>
<feature type="modified residue" description="4-aspartylphosphate" evidence="1">
    <location>
        <position position="324"/>
    </location>
</feature>
<dbReference type="RefSeq" id="WP_255187264.1">
    <property type="nucleotide sequence ID" value="NZ_CP113517.1"/>
</dbReference>
<proteinExistence type="predicted"/>
<dbReference type="SUPFAM" id="SSF55785">
    <property type="entry name" value="PYP-like sensor domain (PAS domain)"/>
    <property type="match status" value="1"/>
</dbReference>
<dbReference type="Gene3D" id="3.20.20.450">
    <property type="entry name" value="EAL domain"/>
    <property type="match status" value="1"/>
</dbReference>
<sequence length="541" mass="60633">MNIAAVEKTNLETGLRHALAANQFVLHYQPQLDIERNKTVGVEALVRWAHPELGLLQPAQFIPLAEDTGLIVPIGEWVIKTACSQVRAWQDAGLSSLRLAVNLSAAHFRDPGFVAIVKRILLETQLDPSFLQLEVTENLLIQDTERTMTTLKALKDIGIQLALDDFGTGYSCLGYLKHLPVNTLKIDRSFVNNVTTHPEDAALAKAIIAMAQSLRLRVSVEGVETEGQLAFFADQHCEEIQGYHFSRPLPEEECAKFLQQSRPPRAYGRIAAEHTMLLVDDEVNILNALKRLFRKEGYQILTADNGLAGLELLATHQVGVIISDQRMPEMTGVEFLRRVKELYPETLRIVLSGYADIQTITDAINEGAIYKFLAKPWEDDQLREQVREAFHRYELKQENIRLEHEVNRANRELQNINRDLQRRVAENTEDLGHNITVLQVSQEVLENLPIAVIGIDEDGLIVLANRQAESLFVGGDGESLLGYDMHARLPAALTECLGNTTGVTFGTVLADDRHVKVIWRRMGETCKSRGHILMISPIDGE</sequence>
<feature type="domain" description="Response regulatory" evidence="3">
    <location>
        <begin position="275"/>
        <end position="390"/>
    </location>
</feature>
<dbReference type="InterPro" id="IPR011006">
    <property type="entry name" value="CheY-like_superfamily"/>
</dbReference>
<evidence type="ECO:0000256" key="1">
    <source>
        <dbReference type="PROSITE-ProRule" id="PRU00169"/>
    </source>
</evidence>
<gene>
    <name evidence="5" type="ORF">NM686_007560</name>
</gene>
<dbReference type="Gene3D" id="3.30.450.20">
    <property type="entry name" value="PAS domain"/>
    <property type="match status" value="1"/>
</dbReference>
<dbReference type="InterPro" id="IPR001789">
    <property type="entry name" value="Sig_transdc_resp-reg_receiver"/>
</dbReference>
<name>A0ABY7GPC3_9GAMM</name>
<evidence type="ECO:0000259" key="3">
    <source>
        <dbReference type="PROSITE" id="PS50110"/>
    </source>
</evidence>
<dbReference type="InterPro" id="IPR035965">
    <property type="entry name" value="PAS-like_dom_sf"/>
</dbReference>
<dbReference type="CDD" id="cd17569">
    <property type="entry name" value="REC_HupR-like"/>
    <property type="match status" value="1"/>
</dbReference>
<dbReference type="Gene3D" id="3.40.50.2300">
    <property type="match status" value="1"/>
</dbReference>
<dbReference type="Pfam" id="PF00563">
    <property type="entry name" value="EAL"/>
    <property type="match status" value="1"/>
</dbReference>
<dbReference type="SMART" id="SM00052">
    <property type="entry name" value="EAL"/>
    <property type="match status" value="1"/>
</dbReference>
<keyword evidence="6" id="KW-1185">Reference proteome</keyword>
<dbReference type="InterPro" id="IPR035919">
    <property type="entry name" value="EAL_sf"/>
</dbReference>
<evidence type="ECO:0000256" key="2">
    <source>
        <dbReference type="SAM" id="Coils"/>
    </source>
</evidence>
<feature type="coiled-coil region" evidence="2">
    <location>
        <begin position="392"/>
        <end position="430"/>
    </location>
</feature>
<dbReference type="InterPro" id="IPR001633">
    <property type="entry name" value="EAL_dom"/>
</dbReference>
<dbReference type="PROSITE" id="PS50883">
    <property type="entry name" value="EAL"/>
    <property type="match status" value="1"/>
</dbReference>
<dbReference type="PANTHER" id="PTHR33121:SF71">
    <property type="entry name" value="OXYGEN SENSOR PROTEIN DOSP"/>
    <property type="match status" value="1"/>
</dbReference>
<keyword evidence="2" id="KW-0175">Coiled coil</keyword>
<dbReference type="EMBL" id="CP113517">
    <property type="protein sequence ID" value="WAR46363.1"/>
    <property type="molecule type" value="Genomic_DNA"/>
</dbReference>
<evidence type="ECO:0000259" key="4">
    <source>
        <dbReference type="PROSITE" id="PS50883"/>
    </source>
</evidence>
<dbReference type="SUPFAM" id="SSF141868">
    <property type="entry name" value="EAL domain-like"/>
    <property type="match status" value="1"/>
</dbReference>
<dbReference type="PROSITE" id="PS50110">
    <property type="entry name" value="RESPONSE_REGULATORY"/>
    <property type="match status" value="1"/>
</dbReference>
<reference evidence="5" key="1">
    <citation type="submission" date="2022-11" db="EMBL/GenBank/DDBJ databases">
        <title>Methylomonas rapida sp. nov., Carotenoid-Producing Obligate Methanotrophs with High Growth Characteristics and Biotechnological Potential.</title>
        <authorList>
            <person name="Tikhonova E.N."/>
            <person name="Suleimanov R.Z."/>
            <person name="Miroshnikov K."/>
            <person name="Oshkin I.Y."/>
            <person name="Belova S.E."/>
            <person name="Danilova O.V."/>
            <person name="Ashikhmin A."/>
            <person name="Konopkin A."/>
            <person name="But S.Y."/>
            <person name="Khmelenina V.N."/>
            <person name="Kuznetsov N."/>
            <person name="Pimenov N.V."/>
            <person name="Dedysh S.N."/>
        </authorList>
    </citation>
    <scope>NUCLEOTIDE SEQUENCE</scope>
    <source>
        <strain evidence="5">MP1</strain>
    </source>
</reference>
<evidence type="ECO:0000313" key="6">
    <source>
        <dbReference type="Proteomes" id="UP001162780"/>
    </source>
</evidence>
<dbReference type="PANTHER" id="PTHR33121">
    <property type="entry name" value="CYCLIC DI-GMP PHOSPHODIESTERASE PDEF"/>
    <property type="match status" value="1"/>
</dbReference>
<keyword evidence="1" id="KW-0597">Phosphoprotein</keyword>